<evidence type="ECO:0000256" key="3">
    <source>
        <dbReference type="ARBA" id="ARBA00022737"/>
    </source>
</evidence>
<dbReference type="PANTHER" id="PTHR24373">
    <property type="entry name" value="SLIT RELATED LEUCINE-RICH REPEAT NEURONAL PROTEIN"/>
    <property type="match status" value="1"/>
</dbReference>
<evidence type="ECO:0000256" key="2">
    <source>
        <dbReference type="ARBA" id="ARBA00022729"/>
    </source>
</evidence>
<dbReference type="PROSITE" id="PS51450">
    <property type="entry name" value="LRR"/>
    <property type="match status" value="1"/>
</dbReference>
<dbReference type="Pfam" id="PF13855">
    <property type="entry name" value="LRR_8"/>
    <property type="match status" value="1"/>
</dbReference>
<proteinExistence type="predicted"/>
<dbReference type="InterPro" id="IPR003591">
    <property type="entry name" value="Leu-rich_rpt_typical-subtyp"/>
</dbReference>
<comment type="caution">
    <text evidence="4">The sequence shown here is derived from an EMBL/GenBank/DDBJ whole genome shotgun (WGS) entry which is preliminary data.</text>
</comment>
<keyword evidence="3" id="KW-0677">Repeat</keyword>
<reference evidence="4" key="1">
    <citation type="submission" date="2019-08" db="EMBL/GenBank/DDBJ databases">
        <title>The genome of the North American firefly Photinus pyralis.</title>
        <authorList>
            <consortium name="Photinus pyralis genome working group"/>
            <person name="Fallon T.R."/>
            <person name="Sander Lower S.E."/>
            <person name="Weng J.-K."/>
        </authorList>
    </citation>
    <scope>NUCLEOTIDE SEQUENCE</scope>
    <source>
        <strain evidence="4">TRF0915ILg1</strain>
        <tissue evidence="4">Whole body</tissue>
    </source>
</reference>
<evidence type="ECO:0000313" key="4">
    <source>
        <dbReference type="EMBL" id="KAF2894194.1"/>
    </source>
</evidence>
<protein>
    <recommendedName>
        <fullName evidence="6">Toll-like receptor 3</fullName>
    </recommendedName>
</protein>
<dbReference type="InterPro" id="IPR001611">
    <property type="entry name" value="Leu-rich_rpt"/>
</dbReference>
<dbReference type="Proteomes" id="UP000801492">
    <property type="component" value="Unassembled WGS sequence"/>
</dbReference>
<dbReference type="EMBL" id="VTPC01007242">
    <property type="protein sequence ID" value="KAF2894194.1"/>
    <property type="molecule type" value="Genomic_DNA"/>
</dbReference>
<dbReference type="InterPro" id="IPR032675">
    <property type="entry name" value="LRR_dom_sf"/>
</dbReference>
<keyword evidence="2" id="KW-0732">Signal</keyword>
<gene>
    <name evidence="4" type="ORF">ILUMI_11979</name>
</gene>
<keyword evidence="1" id="KW-0433">Leucine-rich repeat</keyword>
<dbReference type="SMART" id="SM00369">
    <property type="entry name" value="LRR_TYP"/>
    <property type="match status" value="3"/>
</dbReference>
<dbReference type="SUPFAM" id="SSF52058">
    <property type="entry name" value="L domain-like"/>
    <property type="match status" value="1"/>
</dbReference>
<evidence type="ECO:0000256" key="1">
    <source>
        <dbReference type="ARBA" id="ARBA00022614"/>
    </source>
</evidence>
<dbReference type="InterPro" id="IPR050328">
    <property type="entry name" value="Dev_Immune_Receptor"/>
</dbReference>
<evidence type="ECO:0000313" key="5">
    <source>
        <dbReference type="Proteomes" id="UP000801492"/>
    </source>
</evidence>
<evidence type="ECO:0008006" key="6">
    <source>
        <dbReference type="Google" id="ProtNLM"/>
    </source>
</evidence>
<organism evidence="4 5">
    <name type="scientific">Ignelater luminosus</name>
    <name type="common">Cucubano</name>
    <name type="synonym">Pyrophorus luminosus</name>
    <dbReference type="NCBI Taxonomy" id="2038154"/>
    <lineage>
        <taxon>Eukaryota</taxon>
        <taxon>Metazoa</taxon>
        <taxon>Ecdysozoa</taxon>
        <taxon>Arthropoda</taxon>
        <taxon>Hexapoda</taxon>
        <taxon>Insecta</taxon>
        <taxon>Pterygota</taxon>
        <taxon>Neoptera</taxon>
        <taxon>Endopterygota</taxon>
        <taxon>Coleoptera</taxon>
        <taxon>Polyphaga</taxon>
        <taxon>Elateriformia</taxon>
        <taxon>Elateroidea</taxon>
        <taxon>Elateridae</taxon>
        <taxon>Agrypninae</taxon>
        <taxon>Pyrophorini</taxon>
        <taxon>Ignelater</taxon>
    </lineage>
</organism>
<dbReference type="AlphaFoldDB" id="A0A8K0GC88"/>
<name>A0A8K0GC88_IGNLU</name>
<dbReference type="OrthoDB" id="4691307at2759"/>
<keyword evidence="5" id="KW-1185">Reference proteome</keyword>
<dbReference type="PANTHER" id="PTHR24373:SF275">
    <property type="entry name" value="TIR DOMAIN-CONTAINING PROTEIN"/>
    <property type="match status" value="1"/>
</dbReference>
<sequence>HLDLSSSSIIYMKENAFTNLAKLKSLSLSSNNLSTLSKKFFKGLHSLIELDHNDLTNLPEGIYQDLEKLKGLRLHHNKREELRHSHLNGLKHLKALVAHNNKLTSFKQG</sequence>
<accession>A0A8K0GC88</accession>
<feature type="non-terminal residue" evidence="4">
    <location>
        <position position="1"/>
    </location>
</feature>
<dbReference type="Gene3D" id="3.80.10.10">
    <property type="entry name" value="Ribonuclease Inhibitor"/>
    <property type="match status" value="2"/>
</dbReference>